<evidence type="ECO:0000313" key="4">
    <source>
        <dbReference type="Proteomes" id="UP000241769"/>
    </source>
</evidence>
<dbReference type="InParanoid" id="A0A2P6NBC7"/>
<reference evidence="2 4" key="1">
    <citation type="journal article" date="2018" name="Genome Biol. Evol.">
        <title>Multiple Roots of Fruiting Body Formation in Amoebozoa.</title>
        <authorList>
            <person name="Hillmann F."/>
            <person name="Forbes G."/>
            <person name="Novohradska S."/>
            <person name="Ferling I."/>
            <person name="Riege K."/>
            <person name="Groth M."/>
            <person name="Westermann M."/>
            <person name="Marz M."/>
            <person name="Spaller T."/>
            <person name="Winckler T."/>
            <person name="Schaap P."/>
            <person name="Glockner G."/>
        </authorList>
    </citation>
    <scope>NUCLEOTIDE SEQUENCE [LARGE SCALE GENOMIC DNA]</scope>
    <source>
        <strain evidence="2 4">Jena</strain>
    </source>
</reference>
<feature type="region of interest" description="Disordered" evidence="1">
    <location>
        <begin position="244"/>
        <end position="284"/>
    </location>
</feature>
<dbReference type="EMBL" id="MDYQ01000128">
    <property type="protein sequence ID" value="PRP81282.1"/>
    <property type="molecule type" value="Genomic_DNA"/>
</dbReference>
<dbReference type="OrthoDB" id="21013at2759"/>
<evidence type="ECO:0008006" key="5">
    <source>
        <dbReference type="Google" id="ProtNLM"/>
    </source>
</evidence>
<dbReference type="FunCoup" id="A0A2P6NBC7">
    <property type="interactions" value="7"/>
</dbReference>
<accession>A0A2P6NBC7</accession>
<protein>
    <recommendedName>
        <fullName evidence="5">SAP domain-containing protein</fullName>
    </recommendedName>
</protein>
<gene>
    <name evidence="2" type="ORF">PROFUN_04495</name>
    <name evidence="3" type="ORF">PROFUN_04517</name>
</gene>
<evidence type="ECO:0000313" key="2">
    <source>
        <dbReference type="EMBL" id="PRP81260.1"/>
    </source>
</evidence>
<dbReference type="AlphaFoldDB" id="A0A2P6NBC7"/>
<evidence type="ECO:0000313" key="3">
    <source>
        <dbReference type="EMBL" id="PRP81282.1"/>
    </source>
</evidence>
<sequence length="284" mass="32068">MATIKQFKSFNEEQIDRILEKDKYDPEDFKTKTKKVQVLSKEATDMGIELIIGQLKLQTLKDIAEDLPEIQERLEKKSQTKATLTKYIREFISENPKHFFDNASIDLLAIILEAIDVVPSKDNALLADQALQTVQWEGIQAFLSRFDVAFLKGLCEELGLECETDSIPRITAAIASMEDAEKGQAPDTTITFSKKKLPIAPGVTYQDIYQHYFLDELVDYCAQNQLVKSGTKKQVINRILASFEEPEDKENAKPNKKVAEKSEKAKKVEKTETSAKSSKKSVVA</sequence>
<feature type="compositionally biased region" description="Basic and acidic residues" evidence="1">
    <location>
        <begin position="249"/>
        <end position="273"/>
    </location>
</feature>
<name>A0A2P6NBC7_9EUKA</name>
<keyword evidence="4" id="KW-1185">Reference proteome</keyword>
<proteinExistence type="predicted"/>
<dbReference type="EMBL" id="MDYQ01000128">
    <property type="protein sequence ID" value="PRP81260.1"/>
    <property type="molecule type" value="Genomic_DNA"/>
</dbReference>
<dbReference type="Proteomes" id="UP000241769">
    <property type="component" value="Unassembled WGS sequence"/>
</dbReference>
<organism evidence="2 4">
    <name type="scientific">Planoprotostelium fungivorum</name>
    <dbReference type="NCBI Taxonomy" id="1890364"/>
    <lineage>
        <taxon>Eukaryota</taxon>
        <taxon>Amoebozoa</taxon>
        <taxon>Evosea</taxon>
        <taxon>Variosea</taxon>
        <taxon>Cavosteliida</taxon>
        <taxon>Cavosteliaceae</taxon>
        <taxon>Planoprotostelium</taxon>
    </lineage>
</organism>
<feature type="compositionally biased region" description="Low complexity" evidence="1">
    <location>
        <begin position="274"/>
        <end position="284"/>
    </location>
</feature>
<comment type="caution">
    <text evidence="2">The sequence shown here is derived from an EMBL/GenBank/DDBJ whole genome shotgun (WGS) entry which is preliminary data.</text>
</comment>
<evidence type="ECO:0000256" key="1">
    <source>
        <dbReference type="SAM" id="MobiDB-lite"/>
    </source>
</evidence>